<reference evidence="1" key="1">
    <citation type="submission" date="2023-10" db="EMBL/GenBank/DDBJ databases">
        <authorList>
            <person name="Rodriguez Cubillos JULIANA M."/>
            <person name="De Vega J."/>
        </authorList>
    </citation>
    <scope>NUCLEOTIDE SEQUENCE</scope>
</reference>
<dbReference type="Proteomes" id="UP001177021">
    <property type="component" value="Unassembled WGS sequence"/>
</dbReference>
<proteinExistence type="predicted"/>
<comment type="caution">
    <text evidence="1">The sequence shown here is derived from an EMBL/GenBank/DDBJ whole genome shotgun (WGS) entry which is preliminary data.</text>
</comment>
<sequence>MTGQKSTSCFKPAKRVLDFSLTEGSDDLDNRVDMSKPSRGCSEDFKSFDSASLLQEVQENLYIGLDASDDNSSSLVELVNVIDSIFSSVKRTSITKEELLQKIMMNCLDFVEISEAEEQIEILEKIVPDWICKKLVSCK</sequence>
<evidence type="ECO:0000313" key="2">
    <source>
        <dbReference type="Proteomes" id="UP001177021"/>
    </source>
</evidence>
<keyword evidence="2" id="KW-1185">Reference proteome</keyword>
<protein>
    <submittedName>
        <fullName evidence="1">Uncharacterized protein</fullName>
    </submittedName>
</protein>
<organism evidence="1 2">
    <name type="scientific">Trifolium pratense</name>
    <name type="common">Red clover</name>
    <dbReference type="NCBI Taxonomy" id="57577"/>
    <lineage>
        <taxon>Eukaryota</taxon>
        <taxon>Viridiplantae</taxon>
        <taxon>Streptophyta</taxon>
        <taxon>Embryophyta</taxon>
        <taxon>Tracheophyta</taxon>
        <taxon>Spermatophyta</taxon>
        <taxon>Magnoliopsida</taxon>
        <taxon>eudicotyledons</taxon>
        <taxon>Gunneridae</taxon>
        <taxon>Pentapetalae</taxon>
        <taxon>rosids</taxon>
        <taxon>fabids</taxon>
        <taxon>Fabales</taxon>
        <taxon>Fabaceae</taxon>
        <taxon>Papilionoideae</taxon>
        <taxon>50 kb inversion clade</taxon>
        <taxon>NPAAA clade</taxon>
        <taxon>Hologalegina</taxon>
        <taxon>IRL clade</taxon>
        <taxon>Trifolieae</taxon>
        <taxon>Trifolium</taxon>
    </lineage>
</organism>
<gene>
    <name evidence="1" type="ORF">MILVUS5_LOCUS31807</name>
</gene>
<accession>A0ACB0LCG0</accession>
<evidence type="ECO:0000313" key="1">
    <source>
        <dbReference type="EMBL" id="CAJ2667108.1"/>
    </source>
</evidence>
<dbReference type="EMBL" id="CASHSV030000513">
    <property type="protein sequence ID" value="CAJ2667108.1"/>
    <property type="molecule type" value="Genomic_DNA"/>
</dbReference>
<name>A0ACB0LCG0_TRIPR</name>